<sequence>MICKIEEIEGIGGVYREKLSAAGIDTTDSLLQACGTPAGRKALAETSEISEKMLLTWANMADLMRINGVGKQFAELLEAAGVDTVKELKHRNAANLAEKMTEINEQKSLTNGAVSEGQVSGWIEQAKTMDPAISY</sequence>
<organism evidence="2 3">
    <name type="scientific">Denitrobaculum tricleocarpae</name>
    <dbReference type="NCBI Taxonomy" id="2591009"/>
    <lineage>
        <taxon>Bacteria</taxon>
        <taxon>Pseudomonadati</taxon>
        <taxon>Pseudomonadota</taxon>
        <taxon>Alphaproteobacteria</taxon>
        <taxon>Rhodospirillales</taxon>
        <taxon>Rhodospirillaceae</taxon>
        <taxon>Denitrobaculum</taxon>
    </lineage>
</organism>
<dbReference type="Proteomes" id="UP000315252">
    <property type="component" value="Unassembled WGS sequence"/>
</dbReference>
<dbReference type="OrthoDB" id="9794786at2"/>
<dbReference type="Gene3D" id="1.10.150.20">
    <property type="entry name" value="5' to 3' exonuclease, C-terminal subdomain"/>
    <property type="match status" value="2"/>
</dbReference>
<feature type="domain" description="DUF4332" evidence="1">
    <location>
        <begin position="9"/>
        <end position="128"/>
    </location>
</feature>
<comment type="caution">
    <text evidence="2">The sequence shown here is derived from an EMBL/GenBank/DDBJ whole genome shotgun (WGS) entry which is preliminary data.</text>
</comment>
<dbReference type="InterPro" id="IPR025567">
    <property type="entry name" value="DUF4332"/>
</dbReference>
<protein>
    <submittedName>
        <fullName evidence="2">DUF4332 domain-containing protein</fullName>
    </submittedName>
</protein>
<proteinExistence type="predicted"/>
<dbReference type="Pfam" id="PF14229">
    <property type="entry name" value="DUF4332"/>
    <property type="match status" value="1"/>
</dbReference>
<reference evidence="2 3" key="1">
    <citation type="submission" date="2019-06" db="EMBL/GenBank/DDBJ databases">
        <title>Whole genome sequence for Rhodospirillaceae sp. R148.</title>
        <authorList>
            <person name="Wang G."/>
        </authorList>
    </citation>
    <scope>NUCLEOTIDE SEQUENCE [LARGE SCALE GENOMIC DNA]</scope>
    <source>
        <strain evidence="2 3">R148</strain>
    </source>
</reference>
<evidence type="ECO:0000259" key="1">
    <source>
        <dbReference type="Pfam" id="PF14229"/>
    </source>
</evidence>
<evidence type="ECO:0000313" key="2">
    <source>
        <dbReference type="EMBL" id="TQV82125.1"/>
    </source>
</evidence>
<accession>A0A545TY25</accession>
<dbReference type="RefSeq" id="WP_142895755.1">
    <property type="nucleotide sequence ID" value="NZ_ML660053.1"/>
</dbReference>
<keyword evidence="3" id="KW-1185">Reference proteome</keyword>
<name>A0A545TY25_9PROT</name>
<dbReference type="AlphaFoldDB" id="A0A545TY25"/>
<dbReference type="EMBL" id="VHSH01000002">
    <property type="protein sequence ID" value="TQV82125.1"/>
    <property type="molecule type" value="Genomic_DNA"/>
</dbReference>
<gene>
    <name evidence="2" type="ORF">FKG95_07840</name>
</gene>
<evidence type="ECO:0000313" key="3">
    <source>
        <dbReference type="Proteomes" id="UP000315252"/>
    </source>
</evidence>